<protein>
    <submittedName>
        <fullName evidence="1">Glycosyltransferase family 4 protein</fullName>
    </submittedName>
</protein>
<keyword evidence="1" id="KW-0808">Transferase</keyword>
<evidence type="ECO:0000313" key="1">
    <source>
        <dbReference type="EMBL" id="TWT18631.1"/>
    </source>
</evidence>
<dbReference type="Pfam" id="PF13692">
    <property type="entry name" value="Glyco_trans_1_4"/>
    <property type="match status" value="1"/>
</dbReference>
<dbReference type="RefSeq" id="WP_146388734.1">
    <property type="nucleotide sequence ID" value="NZ_VOHK01000006.1"/>
</dbReference>
<dbReference type="OrthoDB" id="9801609at2"/>
<keyword evidence="2" id="KW-1185">Reference proteome</keyword>
<dbReference type="EMBL" id="VOHK01000006">
    <property type="protein sequence ID" value="TWT18631.1"/>
    <property type="molecule type" value="Genomic_DNA"/>
</dbReference>
<comment type="caution">
    <text evidence="1">The sequence shown here is derived from an EMBL/GenBank/DDBJ whole genome shotgun (WGS) entry which is preliminary data.</text>
</comment>
<sequence length="306" mass="32583">MSGRRMLFHRDFLGYTGGHGKVWDYFNHALALGWDARVYLTPGSLRGSTNPWSALPGRIEATWRPSQADVLFLGGMDWLALDDTVPAASTHVINLVQHVRHADPASPLRAFLGRNAWRICVGRAVADAIVSTGDVVGPVRVIPAGLDLTVSRQAGEQEGAGVFIGALKNPGLGLALAGMLSDAGCSVRLEAGWMPRDAFLAAMAEAETVVALPHPTEGFFLPGLEALALGRSLVMPPCGGSGEYARDGWNCLMPPPDPDALAAAVLRLRDRPLRARLRQNGFETVARHSLAAERAAFAGLLDEVVA</sequence>
<name>A0A5C5TWU5_9GAMM</name>
<gene>
    <name evidence="1" type="ORF">FQY83_14740</name>
</gene>
<dbReference type="GO" id="GO:0016740">
    <property type="term" value="F:transferase activity"/>
    <property type="evidence" value="ECO:0007669"/>
    <property type="project" value="UniProtKB-KW"/>
</dbReference>
<dbReference type="CDD" id="cd03801">
    <property type="entry name" value="GT4_PimA-like"/>
    <property type="match status" value="1"/>
</dbReference>
<dbReference type="Gene3D" id="3.40.50.2000">
    <property type="entry name" value="Glycogen Phosphorylase B"/>
    <property type="match status" value="1"/>
</dbReference>
<dbReference type="Proteomes" id="UP000319980">
    <property type="component" value="Unassembled WGS sequence"/>
</dbReference>
<dbReference type="SUPFAM" id="SSF53756">
    <property type="entry name" value="UDP-Glycosyltransferase/glycogen phosphorylase"/>
    <property type="match status" value="1"/>
</dbReference>
<accession>A0A5C5TWU5</accession>
<dbReference type="AlphaFoldDB" id="A0A5C5TWU5"/>
<proteinExistence type="predicted"/>
<organism evidence="1 2">
    <name type="scientific">Luteimonas marina</name>
    <dbReference type="NCBI Taxonomy" id="488485"/>
    <lineage>
        <taxon>Bacteria</taxon>
        <taxon>Pseudomonadati</taxon>
        <taxon>Pseudomonadota</taxon>
        <taxon>Gammaproteobacteria</taxon>
        <taxon>Lysobacterales</taxon>
        <taxon>Lysobacteraceae</taxon>
        <taxon>Luteimonas</taxon>
    </lineage>
</organism>
<reference evidence="1 2" key="1">
    <citation type="journal article" date="2008" name="Int. J. Syst. Evol. Microbiol.">
        <title>Luteimonas marina sp. nov., isolated from seawater.</title>
        <authorList>
            <person name="Baik K.S."/>
            <person name="Park S.C."/>
            <person name="Kim M.S."/>
            <person name="Kim E.M."/>
            <person name="Park C."/>
            <person name="Chun J."/>
            <person name="Seong C.N."/>
        </authorList>
    </citation>
    <scope>NUCLEOTIDE SEQUENCE [LARGE SCALE GENOMIC DNA]</scope>
    <source>
        <strain evidence="1 2">FR1330</strain>
    </source>
</reference>
<evidence type="ECO:0000313" key="2">
    <source>
        <dbReference type="Proteomes" id="UP000319980"/>
    </source>
</evidence>